<feature type="transmembrane region" description="Helical" evidence="1">
    <location>
        <begin position="25"/>
        <end position="46"/>
    </location>
</feature>
<dbReference type="NCBIfam" id="TIGR04089">
    <property type="entry name" value="exp_by_SipW_III"/>
    <property type="match status" value="1"/>
</dbReference>
<keyword evidence="3" id="KW-1185">Reference proteome</keyword>
<accession>A0ABU3RUR9</accession>
<comment type="caution">
    <text evidence="2">The sequence shown here is derived from an EMBL/GenBank/DDBJ whole genome shotgun (WGS) entry which is preliminary data.</text>
</comment>
<reference evidence="2 3" key="1">
    <citation type="submission" date="2023-09" db="EMBL/GenBank/DDBJ databases">
        <title>Microbacterium fusihabitans sp. nov., Microbacterium phycihabitans sp. nov., and Microbacterium cervinum sp. nov., isolated from dried seaweeds of beach.</title>
        <authorList>
            <person name="Lee S.D."/>
        </authorList>
    </citation>
    <scope>NUCLEOTIDE SEQUENCE [LARGE SCALE GENOMIC DNA]</scope>
    <source>
        <strain evidence="2 3">KSW2-21</strain>
    </source>
</reference>
<dbReference type="RefSeq" id="WP_316001163.1">
    <property type="nucleotide sequence ID" value="NZ_JAWDIU010000002.1"/>
</dbReference>
<keyword evidence="1" id="KW-0812">Transmembrane</keyword>
<dbReference type="NCBIfam" id="TIGR04088">
    <property type="entry name" value="cognate_SipW"/>
    <property type="match status" value="1"/>
</dbReference>
<dbReference type="Proteomes" id="UP001256673">
    <property type="component" value="Unassembled WGS sequence"/>
</dbReference>
<evidence type="ECO:0000256" key="1">
    <source>
        <dbReference type="SAM" id="Phobius"/>
    </source>
</evidence>
<organism evidence="2 3">
    <name type="scientific">Microbacterium algihabitans</name>
    <dbReference type="NCBI Taxonomy" id="3075992"/>
    <lineage>
        <taxon>Bacteria</taxon>
        <taxon>Bacillati</taxon>
        <taxon>Actinomycetota</taxon>
        <taxon>Actinomycetes</taxon>
        <taxon>Micrococcales</taxon>
        <taxon>Microbacteriaceae</taxon>
        <taxon>Microbacterium</taxon>
    </lineage>
</organism>
<dbReference type="EMBL" id="JAWDIU010000002">
    <property type="protein sequence ID" value="MDU0326656.1"/>
    <property type="molecule type" value="Genomic_DNA"/>
</dbReference>
<dbReference type="InterPro" id="IPR023833">
    <property type="entry name" value="Signal_pept_SipW-depend-type"/>
</dbReference>
<gene>
    <name evidence="2" type="ORF">RWH43_07790</name>
</gene>
<keyword evidence="1" id="KW-0472">Membrane</keyword>
<sequence length="198" mass="20158">MSQITEPILATTEQRPVRRHRKAKAILAIAAGTALLLGGGGTYAYWSTEQALTATPINSGNLDLGLGAGTWSLKGVLGGVTPVTNLANVRIVPGDVLTLTQPLTVTLTGDTLVADLQAKVGATLSGSTLGQNLTVALTMPTNYGTSTGNNTFRLTQANSGTTTATVTITFKPATAGQTAVATSVNLNDISFALTQASS</sequence>
<dbReference type="InterPro" id="IPR024006">
    <property type="entry name" value="Alt_signal_exp_actinobact"/>
</dbReference>
<keyword evidence="1" id="KW-1133">Transmembrane helix</keyword>
<proteinExistence type="predicted"/>
<name>A0ABU3RUR9_9MICO</name>
<evidence type="ECO:0000313" key="3">
    <source>
        <dbReference type="Proteomes" id="UP001256673"/>
    </source>
</evidence>
<protein>
    <submittedName>
        <fullName evidence="2">Alternate-type signal peptide domain-containing protein</fullName>
    </submittedName>
</protein>
<evidence type="ECO:0000313" key="2">
    <source>
        <dbReference type="EMBL" id="MDU0326656.1"/>
    </source>
</evidence>